<evidence type="ECO:0000256" key="3">
    <source>
        <dbReference type="PIRSR" id="PIRSR000894-1"/>
    </source>
</evidence>
<feature type="signal peptide" evidence="5">
    <location>
        <begin position="1"/>
        <end position="20"/>
    </location>
</feature>
<dbReference type="Gene3D" id="3.40.50.1240">
    <property type="entry name" value="Phosphoglycerate mutase-like"/>
    <property type="match status" value="1"/>
</dbReference>
<dbReference type="PROSITE" id="PS00616">
    <property type="entry name" value="HIS_ACID_PHOSPHAT_1"/>
    <property type="match status" value="1"/>
</dbReference>
<dbReference type="GO" id="GO:0003993">
    <property type="term" value="F:acid phosphatase activity"/>
    <property type="evidence" value="ECO:0007669"/>
    <property type="project" value="TreeGrafter"/>
</dbReference>
<dbReference type="OMA" id="ANSPWFA"/>
<dbReference type="PANTHER" id="PTHR20963:SF18">
    <property type="entry name" value="ACID PHOSPHATASE PHO11-RELATED"/>
    <property type="match status" value="1"/>
</dbReference>
<evidence type="ECO:0000256" key="4">
    <source>
        <dbReference type="PIRSR" id="PIRSR000894-2"/>
    </source>
</evidence>
<feature type="active site" description="Nucleophile" evidence="3">
    <location>
        <position position="61"/>
    </location>
</feature>
<evidence type="ECO:0000256" key="1">
    <source>
        <dbReference type="ARBA" id="ARBA00022801"/>
    </source>
</evidence>
<keyword evidence="7" id="KW-1185">Reference proteome</keyword>
<reference evidence="6 7" key="1">
    <citation type="journal article" date="2012" name="Science">
        <title>The Paleozoic origin of enzymatic lignin decomposition reconstructed from 31 fungal genomes.</title>
        <authorList>
            <person name="Floudas D."/>
            <person name="Binder M."/>
            <person name="Riley R."/>
            <person name="Barry K."/>
            <person name="Blanchette R.A."/>
            <person name="Henrissat B."/>
            <person name="Martinez A.T."/>
            <person name="Otillar R."/>
            <person name="Spatafora J.W."/>
            <person name="Yadav J.S."/>
            <person name="Aerts A."/>
            <person name="Benoit I."/>
            <person name="Boyd A."/>
            <person name="Carlson A."/>
            <person name="Copeland A."/>
            <person name="Coutinho P.M."/>
            <person name="de Vries R.P."/>
            <person name="Ferreira P."/>
            <person name="Findley K."/>
            <person name="Foster B."/>
            <person name="Gaskell J."/>
            <person name="Glotzer D."/>
            <person name="Gorecki P."/>
            <person name="Heitman J."/>
            <person name="Hesse C."/>
            <person name="Hori C."/>
            <person name="Igarashi K."/>
            <person name="Jurgens J.A."/>
            <person name="Kallen N."/>
            <person name="Kersten P."/>
            <person name="Kohler A."/>
            <person name="Kuees U."/>
            <person name="Kumar T.K.A."/>
            <person name="Kuo A."/>
            <person name="LaButti K."/>
            <person name="Larrondo L.F."/>
            <person name="Lindquist E."/>
            <person name="Ling A."/>
            <person name="Lombard V."/>
            <person name="Lucas S."/>
            <person name="Lundell T."/>
            <person name="Martin R."/>
            <person name="McLaughlin D.J."/>
            <person name="Morgenstern I."/>
            <person name="Morin E."/>
            <person name="Murat C."/>
            <person name="Nagy L.G."/>
            <person name="Nolan M."/>
            <person name="Ohm R.A."/>
            <person name="Patyshakuliyeva A."/>
            <person name="Rokas A."/>
            <person name="Ruiz-Duenas F.J."/>
            <person name="Sabat G."/>
            <person name="Salamov A."/>
            <person name="Samejima M."/>
            <person name="Schmutz J."/>
            <person name="Slot J.C."/>
            <person name="St John F."/>
            <person name="Stenlid J."/>
            <person name="Sun H."/>
            <person name="Sun S."/>
            <person name="Syed K."/>
            <person name="Tsang A."/>
            <person name="Wiebenga A."/>
            <person name="Young D."/>
            <person name="Pisabarro A."/>
            <person name="Eastwood D.C."/>
            <person name="Martin F."/>
            <person name="Cullen D."/>
            <person name="Grigoriev I.V."/>
            <person name="Hibbett D.S."/>
        </authorList>
    </citation>
    <scope>NUCLEOTIDE SEQUENCE [LARGE SCALE GENOMIC DNA]</scope>
    <source>
        <strain evidence="6 7">DJM-731 SS1</strain>
    </source>
</reference>
<dbReference type="InterPro" id="IPR029033">
    <property type="entry name" value="His_PPase_superfam"/>
</dbReference>
<accession>M5G7U6</accession>
<keyword evidence="4" id="KW-1015">Disulfide bond</keyword>
<feature type="chain" id="PRO_5004067540" evidence="5">
    <location>
        <begin position="21"/>
        <end position="488"/>
    </location>
</feature>
<dbReference type="GO" id="GO:0009277">
    <property type="term" value="C:fungal-type cell wall"/>
    <property type="evidence" value="ECO:0007669"/>
    <property type="project" value="TreeGrafter"/>
</dbReference>
<dbReference type="AlphaFoldDB" id="M5G7U6"/>
<dbReference type="OrthoDB" id="6509975at2759"/>
<proteinExistence type="predicted"/>
<keyword evidence="2" id="KW-0325">Glycoprotein</keyword>
<evidence type="ECO:0000313" key="7">
    <source>
        <dbReference type="Proteomes" id="UP000030653"/>
    </source>
</evidence>
<dbReference type="Pfam" id="PF00328">
    <property type="entry name" value="His_Phos_2"/>
    <property type="match status" value="1"/>
</dbReference>
<gene>
    <name evidence="6" type="ORF">DACRYDRAFT_81427</name>
</gene>
<dbReference type="InterPro" id="IPR016274">
    <property type="entry name" value="Histidine_acid_Pase_euk"/>
</dbReference>
<feature type="disulfide bond" evidence="4">
    <location>
        <begin position="50"/>
        <end position="387"/>
    </location>
</feature>
<evidence type="ECO:0000256" key="2">
    <source>
        <dbReference type="ARBA" id="ARBA00023180"/>
    </source>
</evidence>
<dbReference type="SUPFAM" id="SSF53254">
    <property type="entry name" value="Phosphoglycerate mutase-like"/>
    <property type="match status" value="1"/>
</dbReference>
<dbReference type="CDD" id="cd07061">
    <property type="entry name" value="HP_HAP_like"/>
    <property type="match status" value="1"/>
</dbReference>
<organism evidence="6 7">
    <name type="scientific">Dacryopinax primogenitus (strain DJM 731)</name>
    <name type="common">Brown rot fungus</name>
    <dbReference type="NCBI Taxonomy" id="1858805"/>
    <lineage>
        <taxon>Eukaryota</taxon>
        <taxon>Fungi</taxon>
        <taxon>Dikarya</taxon>
        <taxon>Basidiomycota</taxon>
        <taxon>Agaricomycotina</taxon>
        <taxon>Dacrymycetes</taxon>
        <taxon>Dacrymycetales</taxon>
        <taxon>Dacrymycetaceae</taxon>
        <taxon>Dacryopinax</taxon>
    </lineage>
</organism>
<dbReference type="PIRSF" id="PIRSF000894">
    <property type="entry name" value="Acid_phosphatase"/>
    <property type="match status" value="1"/>
</dbReference>
<dbReference type="InterPro" id="IPR000560">
    <property type="entry name" value="His_Pase_clade-2"/>
</dbReference>
<keyword evidence="5" id="KW-0732">Signal</keyword>
<protein>
    <submittedName>
        <fullName evidence="6">Phosphoglycerate mutase-like protein</fullName>
    </submittedName>
</protein>
<dbReference type="STRING" id="1858805.M5G7U6"/>
<dbReference type="HOGENOM" id="CLU_020880_3_1_1"/>
<dbReference type="RefSeq" id="XP_040626745.1">
    <property type="nucleotide sequence ID" value="XM_040776510.1"/>
</dbReference>
<dbReference type="PANTHER" id="PTHR20963">
    <property type="entry name" value="MULTIPLE INOSITOL POLYPHOSPHATE PHOSPHATASE-RELATED"/>
    <property type="match status" value="1"/>
</dbReference>
<keyword evidence="1" id="KW-0378">Hydrolase</keyword>
<dbReference type="Proteomes" id="UP000030653">
    <property type="component" value="Unassembled WGS sequence"/>
</dbReference>
<feature type="disulfide bond" evidence="4">
    <location>
        <begin position="414"/>
        <end position="422"/>
    </location>
</feature>
<dbReference type="EMBL" id="JH795868">
    <property type="protein sequence ID" value="EJT99847.1"/>
    <property type="molecule type" value="Genomic_DNA"/>
</dbReference>
<name>M5G7U6_DACPD</name>
<evidence type="ECO:0000256" key="5">
    <source>
        <dbReference type="SAM" id="SignalP"/>
    </source>
</evidence>
<feature type="active site" description="Proton donor" evidence="3">
    <location>
        <position position="335"/>
    </location>
</feature>
<sequence>MKTILFSAVWLCAAAALASAFNPLHHSGPAAPYFDAPSQAGIPKEIPEGCVVDQAAYIVRHGARYPEPGSYTGWISLYNNLQNSSTPYNVSGPLAFLKTWVPPVDDPAHMPLYLSGVGALESFQLGVLLRNKYKFTPGGGNLTVWSAGQERVLATAANFLRGYLAQGSYVNNATLNRGSIVSMPDSVNWTSADSLTFTNGCPNYSKGDKSGPMKSAWSALWQPRVAARLNSLYVTGNLSFTGSDVSVMGDLCGFSAGVDGDTRFCDIFTPSEWLDYEYGNDLNYYYGSGPGNPFAGTSAWPLVKSISDLLVAGPGKTLAPGTFTPSPLIMSFTHDNDLPPVIAALGLWNSTVGVYPLSNSTRSPDRDFRSSYLVSFRGYVALERLNCSSPSASSRKGTYVRVQANSAPIPIPGCTSGPGSSCPLDEFSAYVQARQAVVGEFVSTCNNTAANATQGAVVDFFMNEDWEGSMSRGQRILLGVGDLVGLGS</sequence>
<dbReference type="InterPro" id="IPR033379">
    <property type="entry name" value="Acid_Pase_AS"/>
</dbReference>
<dbReference type="PROSITE" id="PS00778">
    <property type="entry name" value="HIS_ACID_PHOSPHAT_2"/>
    <property type="match status" value="1"/>
</dbReference>
<feature type="disulfide bond" evidence="4">
    <location>
        <begin position="252"/>
        <end position="265"/>
    </location>
</feature>
<evidence type="ECO:0000313" key="6">
    <source>
        <dbReference type="EMBL" id="EJT99847.1"/>
    </source>
</evidence>
<dbReference type="GeneID" id="63691572"/>